<dbReference type="VEuPathDB" id="VectorBase:HLOH_048124"/>
<organism evidence="3 4">
    <name type="scientific">Haemaphysalis longicornis</name>
    <name type="common">Bush tick</name>
    <dbReference type="NCBI Taxonomy" id="44386"/>
    <lineage>
        <taxon>Eukaryota</taxon>
        <taxon>Metazoa</taxon>
        <taxon>Ecdysozoa</taxon>
        <taxon>Arthropoda</taxon>
        <taxon>Chelicerata</taxon>
        <taxon>Arachnida</taxon>
        <taxon>Acari</taxon>
        <taxon>Parasitiformes</taxon>
        <taxon>Ixodida</taxon>
        <taxon>Ixodoidea</taxon>
        <taxon>Ixodidae</taxon>
        <taxon>Haemaphysalinae</taxon>
        <taxon>Haemaphysalis</taxon>
    </lineage>
</organism>
<dbReference type="InterPro" id="IPR005036">
    <property type="entry name" value="CBM21_dom"/>
</dbReference>
<dbReference type="GO" id="GO:0008157">
    <property type="term" value="F:protein phosphatase 1 binding"/>
    <property type="evidence" value="ECO:0007669"/>
    <property type="project" value="TreeGrafter"/>
</dbReference>
<dbReference type="AlphaFoldDB" id="A0A9J6FH05"/>
<reference evidence="3 4" key="1">
    <citation type="journal article" date="2020" name="Cell">
        <title>Large-Scale Comparative Analyses of Tick Genomes Elucidate Their Genetic Diversity and Vector Capacities.</title>
        <authorList>
            <consortium name="Tick Genome and Microbiome Consortium (TIGMIC)"/>
            <person name="Jia N."/>
            <person name="Wang J."/>
            <person name="Shi W."/>
            <person name="Du L."/>
            <person name="Sun Y."/>
            <person name="Zhan W."/>
            <person name="Jiang J.F."/>
            <person name="Wang Q."/>
            <person name="Zhang B."/>
            <person name="Ji P."/>
            <person name="Bell-Sakyi L."/>
            <person name="Cui X.M."/>
            <person name="Yuan T.T."/>
            <person name="Jiang B.G."/>
            <person name="Yang W.F."/>
            <person name="Lam T.T."/>
            <person name="Chang Q.C."/>
            <person name="Ding S.J."/>
            <person name="Wang X.J."/>
            <person name="Zhu J.G."/>
            <person name="Ruan X.D."/>
            <person name="Zhao L."/>
            <person name="Wei J.T."/>
            <person name="Ye R.Z."/>
            <person name="Que T.C."/>
            <person name="Du C.H."/>
            <person name="Zhou Y.H."/>
            <person name="Cheng J.X."/>
            <person name="Dai P.F."/>
            <person name="Guo W.B."/>
            <person name="Han X.H."/>
            <person name="Huang E.J."/>
            <person name="Li L.F."/>
            <person name="Wei W."/>
            <person name="Gao Y.C."/>
            <person name="Liu J.Z."/>
            <person name="Shao H.Z."/>
            <person name="Wang X."/>
            <person name="Wang C.C."/>
            <person name="Yang T.C."/>
            <person name="Huo Q.B."/>
            <person name="Li W."/>
            <person name="Chen H.Y."/>
            <person name="Chen S.E."/>
            <person name="Zhou L.G."/>
            <person name="Ni X.B."/>
            <person name="Tian J.H."/>
            <person name="Sheng Y."/>
            <person name="Liu T."/>
            <person name="Pan Y.S."/>
            <person name="Xia L.Y."/>
            <person name="Li J."/>
            <person name="Zhao F."/>
            <person name="Cao W.C."/>
        </authorList>
    </citation>
    <scope>NUCLEOTIDE SEQUENCE [LARGE SCALE GENOMIC DNA]</scope>
    <source>
        <strain evidence="3">HaeL-2018</strain>
    </source>
</reference>
<evidence type="ECO:0000259" key="2">
    <source>
        <dbReference type="PROSITE" id="PS51159"/>
    </source>
</evidence>
<comment type="caution">
    <text evidence="3">The sequence shown here is derived from an EMBL/GenBank/DDBJ whole genome shotgun (WGS) entry which is preliminary data.</text>
</comment>
<evidence type="ECO:0000256" key="1">
    <source>
        <dbReference type="SAM" id="Coils"/>
    </source>
</evidence>
<dbReference type="PROSITE" id="PS51159">
    <property type="entry name" value="CBM21"/>
    <property type="match status" value="1"/>
</dbReference>
<keyword evidence="4" id="KW-1185">Reference proteome</keyword>
<proteinExistence type="predicted"/>
<keyword evidence="1" id="KW-0175">Coiled coil</keyword>
<name>A0A9J6FH05_HAELO</name>
<dbReference type="GO" id="GO:2001069">
    <property type="term" value="F:glycogen binding"/>
    <property type="evidence" value="ECO:0007669"/>
    <property type="project" value="TreeGrafter"/>
</dbReference>
<gene>
    <name evidence="3" type="ORF">HPB48_005127</name>
</gene>
<dbReference type="InterPro" id="IPR038175">
    <property type="entry name" value="CBM21_dom_sf"/>
</dbReference>
<dbReference type="PANTHER" id="PTHR12307:SF53">
    <property type="entry name" value="PROTEIN PHOSPHATASE 1 REGULATORY SUBUNIT"/>
    <property type="match status" value="1"/>
</dbReference>
<accession>A0A9J6FH05</accession>
<evidence type="ECO:0000313" key="4">
    <source>
        <dbReference type="Proteomes" id="UP000821853"/>
    </source>
</evidence>
<evidence type="ECO:0000313" key="3">
    <source>
        <dbReference type="EMBL" id="KAH9361720.1"/>
    </source>
</evidence>
<dbReference type="EMBL" id="JABSTR010000001">
    <property type="protein sequence ID" value="KAH9361720.1"/>
    <property type="molecule type" value="Genomic_DNA"/>
</dbReference>
<dbReference type="Proteomes" id="UP000821853">
    <property type="component" value="Chromosome 1"/>
</dbReference>
<feature type="coiled-coil region" evidence="1">
    <location>
        <begin position="65"/>
        <end position="138"/>
    </location>
</feature>
<feature type="domain" description="CBM21" evidence="2">
    <location>
        <begin position="332"/>
        <end position="437"/>
    </location>
</feature>
<dbReference type="GO" id="GO:0000164">
    <property type="term" value="C:protein phosphatase type 1 complex"/>
    <property type="evidence" value="ECO:0007669"/>
    <property type="project" value="TreeGrafter"/>
</dbReference>
<dbReference type="OrthoDB" id="8942186at2759"/>
<dbReference type="Gene3D" id="2.60.40.2440">
    <property type="entry name" value="Carbohydrate binding type-21 domain"/>
    <property type="match status" value="1"/>
</dbReference>
<sequence length="458" mass="50755">MKRPQSLDLIAHRNSLPARRLSSSDASEASCSSNADAVAAAELACLRLPLTAEAGTQCPTDEVSIKRLEEENKHLLGQLQEALKVNNDQCRRLKRLEEELVVQQAKEREETAALERMVQQVEGSLKAALARCKQLEQHQHENLSEMTSDLSCKLQAAADSAEVSLSAAAMSKTRALPQGERREFANVLNTDDADTIYRYLPRNLSSCQMCAEVEDQHLERKMKLLAGFLKRESLDCNDDEVLSMKPAPVVSGGAVRGILRRGPPQKNPGWSERRRRGRLVTFADALGLELEHVRLLMSRIRTPTVSAAAPQQPASAPAFELEFTLASGDELRQRILRDKVCLSALSVRELMLHGVVSVANVTYHKHVFVRYTANAWKSHVDWPASYLPGSLADGVDQFAFALSVADAPRHCEFAVCFEAQDGGCFWDNNGGRNYRLSRAAPRQQAGHKAPCGSWLHWL</sequence>
<dbReference type="GO" id="GO:0005979">
    <property type="term" value="P:regulation of glycogen biosynthetic process"/>
    <property type="evidence" value="ECO:0007669"/>
    <property type="project" value="TreeGrafter"/>
</dbReference>
<dbReference type="Pfam" id="PF03370">
    <property type="entry name" value="CBM_21"/>
    <property type="match status" value="1"/>
</dbReference>
<dbReference type="PANTHER" id="PTHR12307">
    <property type="entry name" value="PROTEIN PHOSPHATASE 1 REGULATORY SUBUNIT"/>
    <property type="match status" value="1"/>
</dbReference>
<dbReference type="InterPro" id="IPR050782">
    <property type="entry name" value="PP1_regulatory_subunit_3"/>
</dbReference>
<protein>
    <recommendedName>
        <fullName evidence="2">CBM21 domain-containing protein</fullName>
    </recommendedName>
</protein>